<evidence type="ECO:0008006" key="4">
    <source>
        <dbReference type="Google" id="ProtNLM"/>
    </source>
</evidence>
<dbReference type="EMBL" id="CP115156">
    <property type="protein sequence ID" value="WBL31352.1"/>
    <property type="molecule type" value="Genomic_DNA"/>
</dbReference>
<protein>
    <recommendedName>
        <fullName evidence="4">DUF2963 domain-containing protein</fullName>
    </recommendedName>
</protein>
<proteinExistence type="predicted"/>
<feature type="transmembrane region" description="Helical" evidence="1">
    <location>
        <begin position="17"/>
        <end position="37"/>
    </location>
</feature>
<dbReference type="Proteomes" id="UP001210120">
    <property type="component" value="Chromosome"/>
</dbReference>
<reference evidence="2" key="1">
    <citation type="submission" date="2022-12" db="EMBL/GenBank/DDBJ databases">
        <title>Genomic Characterization of Candidatus Phytoplasma sacchari in China.</title>
        <authorList>
            <person name="Zhang R.-Y."/>
        </authorList>
    </citation>
    <scope>NUCLEOTIDE SEQUENCE [LARGE SCALE GENOMIC DNA]</scope>
    <source>
        <strain evidence="2">SCWL1</strain>
    </source>
</reference>
<evidence type="ECO:0000313" key="3">
    <source>
        <dbReference type="Proteomes" id="UP001210120"/>
    </source>
</evidence>
<accession>A0ABY7M0V2</accession>
<keyword evidence="1" id="KW-0812">Transmembrane</keyword>
<sequence>MSFISYLDFFKKNLKKIFFIIISFILFTGSVLIYFIFHTEKGISKKNINNQNKNFKTESIKEYDKKTRKFTKVTRGNIIEEFQYGKLSRKTIVDRLNGDIVYDFDITTGKLIRKGHEKEGILIIENYNENDKIDLQEISEFSSKESIYKLKEKIKFNFDGNGNKKHYFYNKDEIIPNKIHIYDDSNIIEEYIIRKKEGQIRDIINKKYRNSKIGDIEISKLFDKNKNLILKTEYYPKKDNGEIKQDIKIQNTFEISDLDQNKLRVRTTYFDSDGSLINTLISEAEIKNLEVVDIS</sequence>
<keyword evidence="1" id="KW-0472">Membrane</keyword>
<keyword evidence="1" id="KW-1133">Transmembrane helix</keyword>
<evidence type="ECO:0000313" key="2">
    <source>
        <dbReference type="EMBL" id="WBL31352.1"/>
    </source>
</evidence>
<keyword evidence="3" id="KW-1185">Reference proteome</keyword>
<gene>
    <name evidence="2" type="ORF">O7R10_01945</name>
</gene>
<organism evidence="2 3">
    <name type="scientific">Candidatus Phytoplasma sacchari</name>
    <dbReference type="NCBI Taxonomy" id="2609813"/>
    <lineage>
        <taxon>Bacteria</taxon>
        <taxon>Bacillati</taxon>
        <taxon>Mycoplasmatota</taxon>
        <taxon>Mollicutes</taxon>
        <taxon>Acholeplasmatales</taxon>
        <taxon>Acholeplasmataceae</taxon>
        <taxon>Candidatus Phytoplasma</taxon>
        <taxon>16SrXI (Rice yellow dwarf group)</taxon>
    </lineage>
</organism>
<evidence type="ECO:0000256" key="1">
    <source>
        <dbReference type="SAM" id="Phobius"/>
    </source>
</evidence>
<name>A0ABY7M0V2_9MOLU</name>